<dbReference type="AlphaFoldDB" id="A0A3G9G344"/>
<dbReference type="EMBL" id="AP018827">
    <property type="protein sequence ID" value="BBF80171.1"/>
    <property type="molecule type" value="Genomic_DNA"/>
</dbReference>
<protein>
    <submittedName>
        <fullName evidence="1">Uncharacterized protein</fullName>
    </submittedName>
</protein>
<name>A0A3G9G344_9CAUL</name>
<proteinExistence type="predicted"/>
<evidence type="ECO:0000313" key="1">
    <source>
        <dbReference type="EMBL" id="BBF80171.1"/>
    </source>
</evidence>
<gene>
    <name evidence="1" type="ORF">EM6_0749</name>
</gene>
<accession>A0A3G9G344</accession>
<dbReference type="Proteomes" id="UP000278756">
    <property type="component" value="Chromosome 1"/>
</dbReference>
<evidence type="ECO:0000313" key="2">
    <source>
        <dbReference type="Proteomes" id="UP000278756"/>
    </source>
</evidence>
<reference evidence="2" key="1">
    <citation type="journal article" date="2017" name="Biotechnol. Biofuels">
        <title>Evaluation of environmental bacterial communities as a factor affecting the growth of duckweed Lemna minor.</title>
        <authorList>
            <person name="Ishizawa H."/>
            <person name="Kuroda M."/>
            <person name="Morikawa M."/>
            <person name="Ike M."/>
        </authorList>
    </citation>
    <scope>NUCLEOTIDE SEQUENCE [LARGE SCALE GENOMIC DNA]</scope>
    <source>
        <strain evidence="2">M6</strain>
    </source>
</reference>
<sequence>MQAQTPLTPDEVKTYSDRIDRYYTESPSRTKQAEISAGFKAGDTGPYCRINGEDIAWYRQAKAEAFAALTALRAQGKSTDLIHHAYLSLSWTADGRVITDADACAKKRVDEGPDGLGGSRAELKVLTEALSAARADYTASLARGDDLNACADIRRAERMNAARLEEYKLLEQVYSLTLPASWAPFKDGYADAKAEAVELARLSGETCAKVNAPEPPPLPPIPQTPAQIAADAYTGRMLKASSAMMAFTLGDAASMCEAAQNSVRLIEEADAGLKADIARLEAEGQDVASLRSLMTSSAEMREKTTETRTKACKTSTNDARTTALMAEGEQLMQDYENAIADLQSTMKANDRVAACAASQRALKSLTRLDTVMREAMVLDAENLSAADKAGLDGSLKQLGTMIAQTREMSSDLCTVNRPVKKPKAK</sequence>
<reference evidence="2" key="2">
    <citation type="journal article" date="2017" name="Plant Physiol. Biochem.">
        <title>Differential oxidative and antioxidative response of duckweed Lemna minor toward plant growth promoting/inhibiting bacteria.</title>
        <authorList>
            <person name="Ishizawa H."/>
            <person name="Kuroda M."/>
            <person name="Morikawa M."/>
            <person name="Ike M."/>
        </authorList>
    </citation>
    <scope>NUCLEOTIDE SEQUENCE [LARGE SCALE GENOMIC DNA]</scope>
    <source>
        <strain evidence="2">M6</strain>
    </source>
</reference>
<organism evidence="1 2">
    <name type="scientific">Asticcacaulis excentricus</name>
    <dbReference type="NCBI Taxonomy" id="78587"/>
    <lineage>
        <taxon>Bacteria</taxon>
        <taxon>Pseudomonadati</taxon>
        <taxon>Pseudomonadota</taxon>
        <taxon>Alphaproteobacteria</taxon>
        <taxon>Caulobacterales</taxon>
        <taxon>Caulobacteraceae</taxon>
        <taxon>Asticcacaulis</taxon>
    </lineage>
</organism>